<feature type="transmembrane region" description="Helical" evidence="10">
    <location>
        <begin position="355"/>
        <end position="376"/>
    </location>
</feature>
<evidence type="ECO:0000256" key="6">
    <source>
        <dbReference type="ARBA" id="ARBA00022989"/>
    </source>
</evidence>
<dbReference type="GO" id="GO:0006885">
    <property type="term" value="P:regulation of pH"/>
    <property type="evidence" value="ECO:0007669"/>
    <property type="project" value="TreeGrafter"/>
</dbReference>
<feature type="transmembrane region" description="Helical" evidence="10">
    <location>
        <begin position="174"/>
        <end position="196"/>
    </location>
</feature>
<dbReference type="OrthoDB" id="1938353at2759"/>
<feature type="domain" description="Cation/H(+) antiporter C-terminal" evidence="13">
    <location>
        <begin position="635"/>
        <end position="779"/>
    </location>
</feature>
<evidence type="ECO:0000313" key="15">
    <source>
        <dbReference type="Proteomes" id="UP000295252"/>
    </source>
</evidence>
<keyword evidence="15" id="KW-1185">Reference proteome</keyword>
<keyword evidence="3" id="KW-0633">Potassium transport</keyword>
<dbReference type="PhylomeDB" id="A0A068V0A4"/>
<keyword evidence="7" id="KW-0406">Ion transport</keyword>
<evidence type="ECO:0000256" key="1">
    <source>
        <dbReference type="ARBA" id="ARBA00004141"/>
    </source>
</evidence>
<feature type="domain" description="Cation/H(+) antiporter central" evidence="12">
    <location>
        <begin position="546"/>
        <end position="627"/>
    </location>
</feature>
<evidence type="ECO:0000256" key="3">
    <source>
        <dbReference type="ARBA" id="ARBA00022538"/>
    </source>
</evidence>
<feature type="transmembrane region" description="Helical" evidence="10">
    <location>
        <begin position="208"/>
        <end position="227"/>
    </location>
</feature>
<dbReference type="GO" id="GO:0015297">
    <property type="term" value="F:antiporter activity"/>
    <property type="evidence" value="ECO:0007669"/>
    <property type="project" value="InterPro"/>
</dbReference>
<dbReference type="InParanoid" id="A0A068V0A4"/>
<keyword evidence="2" id="KW-0813">Transport</keyword>
<gene>
    <name evidence="14" type="ORF">GSCOC_T00039105001</name>
</gene>
<dbReference type="GO" id="GO:0012505">
    <property type="term" value="C:endomembrane system"/>
    <property type="evidence" value="ECO:0007669"/>
    <property type="project" value="TreeGrafter"/>
</dbReference>
<dbReference type="Gene3D" id="1.20.1530.20">
    <property type="match status" value="1"/>
</dbReference>
<dbReference type="Pfam" id="PF23259">
    <property type="entry name" value="CHX17_C"/>
    <property type="match status" value="1"/>
</dbReference>
<evidence type="ECO:0000256" key="9">
    <source>
        <dbReference type="ARBA" id="ARBA00038341"/>
    </source>
</evidence>
<evidence type="ECO:0000256" key="10">
    <source>
        <dbReference type="SAM" id="Phobius"/>
    </source>
</evidence>
<reference evidence="15" key="1">
    <citation type="journal article" date="2014" name="Science">
        <title>The coffee genome provides insight into the convergent evolution of caffeine biosynthesis.</title>
        <authorList>
            <person name="Denoeud F."/>
            <person name="Carretero-Paulet L."/>
            <person name="Dereeper A."/>
            <person name="Droc G."/>
            <person name="Guyot R."/>
            <person name="Pietrella M."/>
            <person name="Zheng C."/>
            <person name="Alberti A."/>
            <person name="Anthony F."/>
            <person name="Aprea G."/>
            <person name="Aury J.M."/>
            <person name="Bento P."/>
            <person name="Bernard M."/>
            <person name="Bocs S."/>
            <person name="Campa C."/>
            <person name="Cenci A."/>
            <person name="Combes M.C."/>
            <person name="Crouzillat D."/>
            <person name="Da Silva C."/>
            <person name="Daddiego L."/>
            <person name="De Bellis F."/>
            <person name="Dussert S."/>
            <person name="Garsmeur O."/>
            <person name="Gayraud T."/>
            <person name="Guignon V."/>
            <person name="Jahn K."/>
            <person name="Jamilloux V."/>
            <person name="Joet T."/>
            <person name="Labadie K."/>
            <person name="Lan T."/>
            <person name="Leclercq J."/>
            <person name="Lepelley M."/>
            <person name="Leroy T."/>
            <person name="Li L.T."/>
            <person name="Librado P."/>
            <person name="Lopez L."/>
            <person name="Munoz A."/>
            <person name="Noel B."/>
            <person name="Pallavicini A."/>
            <person name="Perrotta G."/>
            <person name="Poncet V."/>
            <person name="Pot D."/>
            <person name="Priyono X."/>
            <person name="Rigoreau M."/>
            <person name="Rouard M."/>
            <person name="Rozas J."/>
            <person name="Tranchant-Dubreuil C."/>
            <person name="VanBuren R."/>
            <person name="Zhang Q."/>
            <person name="Andrade A.C."/>
            <person name="Argout X."/>
            <person name="Bertrand B."/>
            <person name="de Kochko A."/>
            <person name="Graziosi G."/>
            <person name="Henry R.J."/>
            <person name="Jayarama X."/>
            <person name="Ming R."/>
            <person name="Nagai C."/>
            <person name="Rounsley S."/>
            <person name="Sankoff D."/>
            <person name="Giuliano G."/>
            <person name="Albert V.A."/>
            <person name="Wincker P."/>
            <person name="Lashermes P."/>
        </authorList>
    </citation>
    <scope>NUCLEOTIDE SEQUENCE [LARGE SCALE GENOMIC DNA]</scope>
    <source>
        <strain evidence="15">cv. DH200-94</strain>
    </source>
</reference>
<dbReference type="Gramene" id="CDP13954">
    <property type="protein sequence ID" value="CDP13954"/>
    <property type="gene ID" value="GSCOC_T00039105001"/>
</dbReference>
<dbReference type="Gene3D" id="3.40.50.12370">
    <property type="match status" value="1"/>
</dbReference>
<accession>A0A068V0A4</accession>
<dbReference type="InterPro" id="IPR057291">
    <property type="entry name" value="CHX17_2nd"/>
</dbReference>
<keyword evidence="8 10" id="KW-0472">Membrane</keyword>
<evidence type="ECO:0000256" key="4">
    <source>
        <dbReference type="ARBA" id="ARBA00022692"/>
    </source>
</evidence>
<name>A0A068V0A4_COFCA</name>
<evidence type="ECO:0000259" key="12">
    <source>
        <dbReference type="Pfam" id="PF23256"/>
    </source>
</evidence>
<evidence type="ECO:0000256" key="7">
    <source>
        <dbReference type="ARBA" id="ARBA00023065"/>
    </source>
</evidence>
<comment type="similarity">
    <text evidence="9">Belongs to the monovalent cation:proton antiporter 2 (CPA2) transporter (TC 2.A.37) family. CHX (TC 2.A.37.4) subfamily.</text>
</comment>
<dbReference type="InterPro" id="IPR038770">
    <property type="entry name" value="Na+/solute_symporter_sf"/>
</dbReference>
<sequence length="812" mass="90294">MQVGQSIPHGELPGETDGQQHECVLNEPIHYPGIWTPEGAHDFLHHALPRLEFQLSAIFLITQFFHLLFRPFKFQRIVSEFLAGVILGPSCMGKISKFSEIVFPAEDEIFLDILSKVGYVFFMFLAGVHMDISTITRSGKKAWTIGLVSVAITMIVVTGFNSVLYNILHQYHVPAAKAIVGIQILTPFAVVASLLIDLKIVNSEIGRLALACTLISDLITSPFTAWMRFAYADMDKSVSVKTTTTSIIIILAAILVLRPLFMWIIKQTPEGQAVRGFYIVLVSLSVLLSAVVSDSIGLQYHFGPFIVGLTVPSGPPLGSTLAEKLETLISGLFAPLIISTCGLKFDILKVYDAEFLQIVWIIIFVFSVVKFISVILPALMCKLPIRDATVLSAIMSSQGIVELALCQNYFMNQAIDRETFASVTSSVLLVDIVTSLTIRLLYDYSRKYTGYQKRDIQDLASNSEFRILLCTHRQDDALAAIKLLHMSNPTRGSPIGVYALHLEKLVGKAAPVLINHELGQKSSSLGFRSTKVIDIFRFQGDLHPGFISVQCFTSVSLPQFMQEDICSLAFDKVTSILILPFHRKWNHQGRLIHDSKVIRTINCSVLDMAPCSVGILIDRKKMSNPSRVPSVLHRVAVLFLGGNDDREALAYGLRMAKSPGVHLSVVRLISREDVVEDEWEKVLDAESLREFKLRSSQQDNVAFKEEMVNDESDTALLVHQVAEVFDLIMVGRRHRGDSPLLSGLIRWTELPELGPLGDMLAAADFQKPVSVLVVQQQMNKIKALASLPAVELVPFLNLYHKKKNEKLKGQKE</sequence>
<keyword evidence="5" id="KW-0630">Potassium</keyword>
<dbReference type="InterPro" id="IPR006153">
    <property type="entry name" value="Cation/H_exchanger_TM"/>
</dbReference>
<dbReference type="InterPro" id="IPR050794">
    <property type="entry name" value="CPA2_transporter"/>
</dbReference>
<evidence type="ECO:0000259" key="11">
    <source>
        <dbReference type="Pfam" id="PF00999"/>
    </source>
</evidence>
<dbReference type="InterPro" id="IPR057290">
    <property type="entry name" value="CHX17_C"/>
</dbReference>
<evidence type="ECO:0000256" key="2">
    <source>
        <dbReference type="ARBA" id="ARBA00022448"/>
    </source>
</evidence>
<evidence type="ECO:0000259" key="13">
    <source>
        <dbReference type="Pfam" id="PF23259"/>
    </source>
</evidence>
<keyword evidence="4 10" id="KW-0812">Transmembrane</keyword>
<dbReference type="GO" id="GO:1902600">
    <property type="term" value="P:proton transmembrane transport"/>
    <property type="evidence" value="ECO:0007669"/>
    <property type="project" value="InterPro"/>
</dbReference>
<dbReference type="Pfam" id="PF23256">
    <property type="entry name" value="CHX17_2nd"/>
    <property type="match status" value="1"/>
</dbReference>
<feature type="domain" description="Cation/H+ exchanger transmembrane" evidence="11">
    <location>
        <begin position="64"/>
        <end position="439"/>
    </location>
</feature>
<keyword evidence="6 10" id="KW-1133">Transmembrane helix</keyword>
<feature type="transmembrane region" description="Helical" evidence="10">
    <location>
        <begin position="142"/>
        <end position="168"/>
    </location>
</feature>
<evidence type="ECO:0000256" key="5">
    <source>
        <dbReference type="ARBA" id="ARBA00022958"/>
    </source>
</evidence>
<proteinExistence type="inferred from homology"/>
<dbReference type="Pfam" id="PF00999">
    <property type="entry name" value="Na_H_Exchanger"/>
    <property type="match status" value="1"/>
</dbReference>
<dbReference type="GO" id="GO:0016020">
    <property type="term" value="C:membrane"/>
    <property type="evidence" value="ECO:0007669"/>
    <property type="project" value="UniProtKB-SubCell"/>
</dbReference>
<dbReference type="Proteomes" id="UP000295252">
    <property type="component" value="Chromosome IV"/>
</dbReference>
<feature type="transmembrane region" description="Helical" evidence="10">
    <location>
        <begin position="247"/>
        <end position="265"/>
    </location>
</feature>
<dbReference type="PANTHER" id="PTHR32468">
    <property type="entry name" value="CATION/H + ANTIPORTER"/>
    <property type="match status" value="1"/>
</dbReference>
<dbReference type="EMBL" id="HG739162">
    <property type="protein sequence ID" value="CDP13954.1"/>
    <property type="molecule type" value="Genomic_DNA"/>
</dbReference>
<feature type="transmembrane region" description="Helical" evidence="10">
    <location>
        <begin position="109"/>
        <end position="130"/>
    </location>
</feature>
<dbReference type="PANTHER" id="PTHR32468:SF22">
    <property type="entry name" value="CATION_H(+) ANTIPORTER 3-LIKE"/>
    <property type="match status" value="1"/>
</dbReference>
<dbReference type="AlphaFoldDB" id="A0A068V0A4"/>
<dbReference type="OMA" id="ICWLAFD"/>
<evidence type="ECO:0000313" key="14">
    <source>
        <dbReference type="EMBL" id="CDP13954.1"/>
    </source>
</evidence>
<feature type="transmembrane region" description="Helical" evidence="10">
    <location>
        <begin position="277"/>
        <end position="302"/>
    </location>
</feature>
<feature type="transmembrane region" description="Helical" evidence="10">
    <location>
        <begin position="422"/>
        <end position="442"/>
    </location>
</feature>
<dbReference type="GO" id="GO:0006813">
    <property type="term" value="P:potassium ion transport"/>
    <property type="evidence" value="ECO:0007669"/>
    <property type="project" value="UniProtKB-KW"/>
</dbReference>
<comment type="subcellular location">
    <subcellularLocation>
        <location evidence="1">Membrane</location>
        <topology evidence="1">Multi-pass membrane protein</topology>
    </subcellularLocation>
</comment>
<protein>
    <submittedName>
        <fullName evidence="14">Uncharacterized protein</fullName>
    </submittedName>
</protein>
<evidence type="ECO:0000256" key="8">
    <source>
        <dbReference type="ARBA" id="ARBA00023136"/>
    </source>
</evidence>
<organism evidence="14 15">
    <name type="scientific">Coffea canephora</name>
    <name type="common">Robusta coffee</name>
    <dbReference type="NCBI Taxonomy" id="49390"/>
    <lineage>
        <taxon>Eukaryota</taxon>
        <taxon>Viridiplantae</taxon>
        <taxon>Streptophyta</taxon>
        <taxon>Embryophyta</taxon>
        <taxon>Tracheophyta</taxon>
        <taxon>Spermatophyta</taxon>
        <taxon>Magnoliopsida</taxon>
        <taxon>eudicotyledons</taxon>
        <taxon>Gunneridae</taxon>
        <taxon>Pentapetalae</taxon>
        <taxon>asterids</taxon>
        <taxon>lamiids</taxon>
        <taxon>Gentianales</taxon>
        <taxon>Rubiaceae</taxon>
        <taxon>Ixoroideae</taxon>
        <taxon>Gardenieae complex</taxon>
        <taxon>Bertiereae - Coffeeae clade</taxon>
        <taxon>Coffeeae</taxon>
        <taxon>Coffea</taxon>
    </lineage>
</organism>